<name>A0A0J8QKC3_COCIT</name>
<proteinExistence type="predicted"/>
<evidence type="ECO:0000256" key="1">
    <source>
        <dbReference type="SAM" id="MobiDB-lite"/>
    </source>
</evidence>
<gene>
    <name evidence="2" type="ORF">CISG_09700</name>
</gene>
<evidence type="ECO:0000313" key="2">
    <source>
        <dbReference type="EMBL" id="KMU72901.1"/>
    </source>
</evidence>
<sequence>MTSSLVAAYTQHTPHQAIICIHSRISVAMLRAESAFVCRTGDNKHAENSDHGSRHKKAGHHKSRYRDSFMNSEWVCRIAKKKNSTHNMNIQSTTYEIISRFESGLSQGACIDARVNRSQYVGRKGSGILKYGETGGYLFKDEESIPRFCQMKHQQEAVRRW</sequence>
<protein>
    <submittedName>
        <fullName evidence="2">Uncharacterized protein</fullName>
    </submittedName>
</protein>
<evidence type="ECO:0000313" key="3">
    <source>
        <dbReference type="Proteomes" id="UP000054559"/>
    </source>
</evidence>
<dbReference type="Proteomes" id="UP000054559">
    <property type="component" value="Unassembled WGS sequence"/>
</dbReference>
<organism evidence="2 3">
    <name type="scientific">Coccidioides immitis RMSCC 3703</name>
    <dbReference type="NCBI Taxonomy" id="454286"/>
    <lineage>
        <taxon>Eukaryota</taxon>
        <taxon>Fungi</taxon>
        <taxon>Dikarya</taxon>
        <taxon>Ascomycota</taxon>
        <taxon>Pezizomycotina</taxon>
        <taxon>Eurotiomycetes</taxon>
        <taxon>Eurotiomycetidae</taxon>
        <taxon>Onygenales</taxon>
        <taxon>Onygenaceae</taxon>
        <taxon>Coccidioides</taxon>
    </lineage>
</organism>
<feature type="compositionally biased region" description="Basic and acidic residues" evidence="1">
    <location>
        <begin position="43"/>
        <end position="52"/>
    </location>
</feature>
<feature type="compositionally biased region" description="Basic residues" evidence="1">
    <location>
        <begin position="53"/>
        <end position="64"/>
    </location>
</feature>
<dbReference type="AlphaFoldDB" id="A0A0J8QKC3"/>
<feature type="region of interest" description="Disordered" evidence="1">
    <location>
        <begin position="43"/>
        <end position="64"/>
    </location>
</feature>
<reference evidence="3" key="1">
    <citation type="journal article" date="2010" name="Genome Res.">
        <title>Population genomic sequencing of Coccidioides fungi reveals recent hybridization and transposon control.</title>
        <authorList>
            <person name="Neafsey D.E."/>
            <person name="Barker B.M."/>
            <person name="Sharpton T.J."/>
            <person name="Stajich J.E."/>
            <person name="Park D.J."/>
            <person name="Whiston E."/>
            <person name="Hung C.-Y."/>
            <person name="McMahan C."/>
            <person name="White J."/>
            <person name="Sykes S."/>
            <person name="Heiman D."/>
            <person name="Young S."/>
            <person name="Zeng Q."/>
            <person name="Abouelleil A."/>
            <person name="Aftuck L."/>
            <person name="Bessette D."/>
            <person name="Brown A."/>
            <person name="FitzGerald M."/>
            <person name="Lui A."/>
            <person name="Macdonald J.P."/>
            <person name="Priest M."/>
            <person name="Orbach M.J."/>
            <person name="Galgiani J.N."/>
            <person name="Kirkland T.N."/>
            <person name="Cole G.T."/>
            <person name="Birren B.W."/>
            <person name="Henn M.R."/>
            <person name="Taylor J.W."/>
            <person name="Rounsley S.D."/>
        </authorList>
    </citation>
    <scope>NUCLEOTIDE SEQUENCE [LARGE SCALE GENOMIC DNA]</scope>
    <source>
        <strain evidence="3">RMSCC 3703</strain>
    </source>
</reference>
<dbReference type="EMBL" id="DS268228">
    <property type="protein sequence ID" value="KMU72901.1"/>
    <property type="molecule type" value="Genomic_DNA"/>
</dbReference>
<accession>A0A0J8QKC3</accession>